<accession>A0A6T2B565</accession>
<sequence>MRHMHRAVHRAYADSPHNVLGTVKAVHGLSYLLPARKCAVVEALQAWLVKNASWEGDRYTSWAPRGHAALRAYDTVWNRDWEALQNLKAQCCPGAGCVCVSPR</sequence>
<dbReference type="EMBL" id="HBJA01072758">
    <property type="protein sequence ID" value="CAE0814427.1"/>
    <property type="molecule type" value="Transcribed_RNA"/>
</dbReference>
<protein>
    <submittedName>
        <fullName evidence="2">Uncharacterized protein</fullName>
    </submittedName>
</protein>
<organism evidence="2">
    <name type="scientific">Eutreptiella gymnastica</name>
    <dbReference type="NCBI Taxonomy" id="73025"/>
    <lineage>
        <taxon>Eukaryota</taxon>
        <taxon>Discoba</taxon>
        <taxon>Euglenozoa</taxon>
        <taxon>Euglenida</taxon>
        <taxon>Spirocuta</taxon>
        <taxon>Euglenophyceae</taxon>
        <taxon>Eutreptiales</taxon>
        <taxon>Eutreptiaceae</taxon>
        <taxon>Eutreptiella</taxon>
    </lineage>
</organism>
<evidence type="ECO:0000313" key="1">
    <source>
        <dbReference type="EMBL" id="CAE0814426.1"/>
    </source>
</evidence>
<name>A0A6T2B565_9EUGL</name>
<proteinExistence type="predicted"/>
<dbReference type="EMBL" id="HBJA01072757">
    <property type="protein sequence ID" value="CAE0814426.1"/>
    <property type="molecule type" value="Transcribed_RNA"/>
</dbReference>
<reference evidence="2" key="1">
    <citation type="submission" date="2021-01" db="EMBL/GenBank/DDBJ databases">
        <authorList>
            <person name="Corre E."/>
            <person name="Pelletier E."/>
            <person name="Niang G."/>
            <person name="Scheremetjew M."/>
            <person name="Finn R."/>
            <person name="Kale V."/>
            <person name="Holt S."/>
            <person name="Cochrane G."/>
            <person name="Meng A."/>
            <person name="Brown T."/>
            <person name="Cohen L."/>
        </authorList>
    </citation>
    <scope>NUCLEOTIDE SEQUENCE</scope>
    <source>
        <strain evidence="2">CCMP1594</strain>
    </source>
</reference>
<gene>
    <name evidence="1" type="ORF">EGYM00163_LOCUS25580</name>
    <name evidence="2" type="ORF">EGYM00163_LOCUS25581</name>
</gene>
<evidence type="ECO:0000313" key="2">
    <source>
        <dbReference type="EMBL" id="CAE0814427.1"/>
    </source>
</evidence>
<dbReference type="AlphaFoldDB" id="A0A6T2B565"/>